<reference evidence="2" key="1">
    <citation type="journal article" date="2019" name="Int. J. Syst. Evol. Microbiol.">
        <title>The Global Catalogue of Microorganisms (GCM) 10K type strain sequencing project: providing services to taxonomists for standard genome sequencing and annotation.</title>
        <authorList>
            <consortium name="The Broad Institute Genomics Platform"/>
            <consortium name="The Broad Institute Genome Sequencing Center for Infectious Disease"/>
            <person name="Wu L."/>
            <person name="Ma J."/>
        </authorList>
    </citation>
    <scope>NUCLEOTIDE SEQUENCE [LARGE SCALE GENOMIC DNA]</scope>
    <source>
        <strain evidence="2">KCTC 62192</strain>
    </source>
</reference>
<dbReference type="SUPFAM" id="SSF52540">
    <property type="entry name" value="P-loop containing nucleoside triphosphate hydrolases"/>
    <property type="match status" value="1"/>
</dbReference>
<proteinExistence type="predicted"/>
<dbReference type="Proteomes" id="UP001595443">
    <property type="component" value="Unassembled WGS sequence"/>
</dbReference>
<dbReference type="Gene3D" id="3.40.50.300">
    <property type="entry name" value="P-loop containing nucleotide triphosphate hydrolases"/>
    <property type="match status" value="1"/>
</dbReference>
<dbReference type="EMBL" id="JBHRSK010000002">
    <property type="protein sequence ID" value="MFC2966796.1"/>
    <property type="molecule type" value="Genomic_DNA"/>
</dbReference>
<keyword evidence="2" id="KW-1185">Reference proteome</keyword>
<accession>A0ABV7ABW3</accession>
<evidence type="ECO:0000313" key="2">
    <source>
        <dbReference type="Proteomes" id="UP001595443"/>
    </source>
</evidence>
<name>A0ABV7ABW3_9RHOB</name>
<comment type="caution">
    <text evidence="1">The sequence shown here is derived from an EMBL/GenBank/DDBJ whole genome shotgun (WGS) entry which is preliminary data.</text>
</comment>
<dbReference type="InterPro" id="IPR027417">
    <property type="entry name" value="P-loop_NTPase"/>
</dbReference>
<gene>
    <name evidence="1" type="ORF">ACFOES_01695</name>
</gene>
<protein>
    <recommendedName>
        <fullName evidence="3">Sulfotransferase</fullName>
    </recommendedName>
</protein>
<evidence type="ECO:0000313" key="1">
    <source>
        <dbReference type="EMBL" id="MFC2966796.1"/>
    </source>
</evidence>
<dbReference type="RefSeq" id="WP_377831422.1">
    <property type="nucleotide sequence ID" value="NZ_JBHRSK010000002.1"/>
</dbReference>
<sequence>MSRDFVFIVSGGRTGTQYFGDLMGEMIEGAHSVHEPDLASPWEPARMARAIRQFGLWHMVIGRVLGRTGIRNIATRRLRGRIDTQAAIAAIRRQRDGYYASLSAPLIVESYYQWAGLLPELRALHPTARIIGIVRDPRDLVAQPRRPP</sequence>
<evidence type="ECO:0008006" key="3">
    <source>
        <dbReference type="Google" id="ProtNLM"/>
    </source>
</evidence>
<organism evidence="1 2">
    <name type="scientific">Acidimangrovimonas pyrenivorans</name>
    <dbReference type="NCBI Taxonomy" id="2030798"/>
    <lineage>
        <taxon>Bacteria</taxon>
        <taxon>Pseudomonadati</taxon>
        <taxon>Pseudomonadota</taxon>
        <taxon>Alphaproteobacteria</taxon>
        <taxon>Rhodobacterales</taxon>
        <taxon>Paracoccaceae</taxon>
        <taxon>Acidimangrovimonas</taxon>
    </lineage>
</organism>